<dbReference type="Proteomes" id="UP000472267">
    <property type="component" value="Chromosome 3"/>
</dbReference>
<sequence>MNSVIFCWVLLICSSSLAQDYNFTAMQYYPPDMCELLKDFGALREKLSSVETRLQWDENRLSRSETKQEASEMKVIFSAVTNEGDINRCPFGTDTTLIFRRVITNVGEAYSPYTGIFTAPVAGVYYFTFFYQAQAYYPNQLYLYKNNEPVVLTEDQWTYFDSSDNGGNAVFLQLQRLDRVYVLMGGGSYVSDSSYHTTFSGFLVTLM</sequence>
<dbReference type="Pfam" id="PF00386">
    <property type="entry name" value="C1q"/>
    <property type="match status" value="1"/>
</dbReference>
<organism evidence="6 7">
    <name type="scientific">Salarias fasciatus</name>
    <name type="common">Jewelled blenny</name>
    <name type="synonym">Blennius fasciatus</name>
    <dbReference type="NCBI Taxonomy" id="181472"/>
    <lineage>
        <taxon>Eukaryota</taxon>
        <taxon>Metazoa</taxon>
        <taxon>Chordata</taxon>
        <taxon>Craniata</taxon>
        <taxon>Vertebrata</taxon>
        <taxon>Euteleostomi</taxon>
        <taxon>Actinopterygii</taxon>
        <taxon>Neopterygii</taxon>
        <taxon>Teleostei</taxon>
        <taxon>Neoteleostei</taxon>
        <taxon>Acanthomorphata</taxon>
        <taxon>Ovalentaria</taxon>
        <taxon>Blenniimorphae</taxon>
        <taxon>Blenniiformes</taxon>
        <taxon>Blennioidei</taxon>
        <taxon>Blenniidae</taxon>
        <taxon>Salariinae</taxon>
        <taxon>Salarias</taxon>
    </lineage>
</organism>
<dbReference type="GO" id="GO:0005576">
    <property type="term" value="C:extracellular region"/>
    <property type="evidence" value="ECO:0007669"/>
    <property type="project" value="UniProtKB-SubCell"/>
</dbReference>
<dbReference type="PRINTS" id="PR00007">
    <property type="entry name" value="COMPLEMNTC1Q"/>
</dbReference>
<accession>A0A672GY71</accession>
<reference evidence="6" key="2">
    <citation type="submission" date="2025-08" db="UniProtKB">
        <authorList>
            <consortium name="Ensembl"/>
        </authorList>
    </citation>
    <scope>IDENTIFICATION</scope>
</reference>
<dbReference type="InterPro" id="IPR008983">
    <property type="entry name" value="Tumour_necrosis_fac-like_dom"/>
</dbReference>
<keyword evidence="2" id="KW-0964">Secreted</keyword>
<evidence type="ECO:0000259" key="5">
    <source>
        <dbReference type="PROSITE" id="PS50871"/>
    </source>
</evidence>
<feature type="chain" id="PRO_5025377096" evidence="4">
    <location>
        <begin position="19"/>
        <end position="207"/>
    </location>
</feature>
<gene>
    <name evidence="6" type="primary">LOC115386179</name>
</gene>
<evidence type="ECO:0000256" key="4">
    <source>
        <dbReference type="SAM" id="SignalP"/>
    </source>
</evidence>
<dbReference type="OMA" id="HAGGECD"/>
<evidence type="ECO:0000313" key="6">
    <source>
        <dbReference type="Ensembl" id="ENSSFAP00005023187.1"/>
    </source>
</evidence>
<dbReference type="PANTHER" id="PTHR22923:SF102">
    <property type="entry name" value="CEREBELLIN 13-RELATED"/>
    <property type="match status" value="1"/>
</dbReference>
<keyword evidence="3 4" id="KW-0732">Signal</keyword>
<dbReference type="InParanoid" id="A0A672GY71"/>
<dbReference type="PANTHER" id="PTHR22923">
    <property type="entry name" value="CEREBELLIN-RELATED"/>
    <property type="match status" value="1"/>
</dbReference>
<dbReference type="SUPFAM" id="SSF49842">
    <property type="entry name" value="TNF-like"/>
    <property type="match status" value="1"/>
</dbReference>
<feature type="domain" description="C1q" evidence="5">
    <location>
        <begin position="70"/>
        <end position="207"/>
    </location>
</feature>
<evidence type="ECO:0000313" key="7">
    <source>
        <dbReference type="Proteomes" id="UP000472267"/>
    </source>
</evidence>
<dbReference type="FunCoup" id="A0A672GY71">
    <property type="interactions" value="6"/>
</dbReference>
<dbReference type="InterPro" id="IPR001073">
    <property type="entry name" value="C1q_dom"/>
</dbReference>
<comment type="subcellular location">
    <subcellularLocation>
        <location evidence="1">Secreted</location>
    </subcellularLocation>
</comment>
<reference evidence="6" key="3">
    <citation type="submission" date="2025-09" db="UniProtKB">
        <authorList>
            <consortium name="Ensembl"/>
        </authorList>
    </citation>
    <scope>IDENTIFICATION</scope>
</reference>
<reference evidence="6" key="1">
    <citation type="submission" date="2019-06" db="EMBL/GenBank/DDBJ databases">
        <authorList>
            <consortium name="Wellcome Sanger Institute Data Sharing"/>
        </authorList>
    </citation>
    <scope>NUCLEOTIDE SEQUENCE [LARGE SCALE GENOMIC DNA]</scope>
</reference>
<evidence type="ECO:0000256" key="2">
    <source>
        <dbReference type="ARBA" id="ARBA00022525"/>
    </source>
</evidence>
<evidence type="ECO:0000256" key="3">
    <source>
        <dbReference type="ARBA" id="ARBA00022729"/>
    </source>
</evidence>
<dbReference type="InterPro" id="IPR050822">
    <property type="entry name" value="Cerebellin_Synaptic_Org"/>
</dbReference>
<dbReference type="AlphaFoldDB" id="A0A672GY71"/>
<dbReference type="Ensembl" id="ENSSFAT00005024143.1">
    <property type="protein sequence ID" value="ENSSFAP00005023187.1"/>
    <property type="gene ID" value="ENSSFAG00005011999.1"/>
</dbReference>
<proteinExistence type="predicted"/>
<dbReference type="SMART" id="SM00110">
    <property type="entry name" value="C1Q"/>
    <property type="match status" value="1"/>
</dbReference>
<dbReference type="Gene3D" id="2.60.120.40">
    <property type="match status" value="1"/>
</dbReference>
<dbReference type="PROSITE" id="PS50871">
    <property type="entry name" value="C1Q"/>
    <property type="match status" value="1"/>
</dbReference>
<protein>
    <submittedName>
        <fullName evidence="6">Si:ch211-142d6.2</fullName>
    </submittedName>
</protein>
<evidence type="ECO:0000256" key="1">
    <source>
        <dbReference type="ARBA" id="ARBA00004613"/>
    </source>
</evidence>
<name>A0A672GY71_SALFA</name>
<keyword evidence="7" id="KW-1185">Reference proteome</keyword>
<feature type="signal peptide" evidence="4">
    <location>
        <begin position="1"/>
        <end position="18"/>
    </location>
</feature>